<feature type="transmembrane region" description="Helical" evidence="1">
    <location>
        <begin position="227"/>
        <end position="251"/>
    </location>
</feature>
<evidence type="ECO:0000313" key="2">
    <source>
        <dbReference type="EMBL" id="CEM23908.1"/>
    </source>
</evidence>
<accession>A0A0G4G5W0</accession>
<dbReference type="VEuPathDB" id="CryptoDB:Vbra_21974"/>
<dbReference type="InParanoid" id="A0A0G4G5W0"/>
<reference evidence="2 3" key="1">
    <citation type="submission" date="2014-11" db="EMBL/GenBank/DDBJ databases">
        <authorList>
            <person name="Zhu J."/>
            <person name="Qi W."/>
            <person name="Song R."/>
        </authorList>
    </citation>
    <scope>NUCLEOTIDE SEQUENCE [LARGE SCALE GENOMIC DNA]</scope>
</reference>
<dbReference type="AlphaFoldDB" id="A0A0G4G5W0"/>
<organism evidence="2 3">
    <name type="scientific">Vitrella brassicaformis (strain CCMP3155)</name>
    <dbReference type="NCBI Taxonomy" id="1169540"/>
    <lineage>
        <taxon>Eukaryota</taxon>
        <taxon>Sar</taxon>
        <taxon>Alveolata</taxon>
        <taxon>Colpodellida</taxon>
        <taxon>Vitrellaceae</taxon>
        <taxon>Vitrella</taxon>
    </lineage>
</organism>
<keyword evidence="1" id="KW-0472">Membrane</keyword>
<proteinExistence type="predicted"/>
<protein>
    <submittedName>
        <fullName evidence="2">Uncharacterized protein</fullName>
    </submittedName>
</protein>
<evidence type="ECO:0000313" key="3">
    <source>
        <dbReference type="Proteomes" id="UP000041254"/>
    </source>
</evidence>
<name>A0A0G4G5W0_VITBC</name>
<dbReference type="PhylomeDB" id="A0A0G4G5W0"/>
<keyword evidence="1" id="KW-1133">Transmembrane helix</keyword>
<feature type="transmembrane region" description="Helical" evidence="1">
    <location>
        <begin position="12"/>
        <end position="33"/>
    </location>
</feature>
<feature type="transmembrane region" description="Helical" evidence="1">
    <location>
        <begin position="186"/>
        <end position="206"/>
    </location>
</feature>
<sequence>MADSYSVTCSAFTVTVFSSLGVLILAVVVPVSLPGWRAADRHAFFESGGYVEVRQGYGLQFYTLTMKQVGSGATIRCESHLVEWDLPGDASARHSGRQELQECSGKHNENCECVSSYKFLIRQSTAKGDDKAAAVWRDLRTAGLFTYIAIGGVLSLLTVAGCGFWASASERPVFHKPPFPDDAIGSGFHTAAFCFSIVAFAVWLTLTDYDLCFDEGNRSMNGASCPLGLPAYFMICASGLFLGVAVVWQWWSVAACRRLATPRVTVSAPSGRQSATLPLPVQVVGKASNPQDDTITVTTSATIAGSV</sequence>
<feature type="transmembrane region" description="Helical" evidence="1">
    <location>
        <begin position="144"/>
        <end position="166"/>
    </location>
</feature>
<gene>
    <name evidence="2" type="ORF">Vbra_21974</name>
</gene>
<evidence type="ECO:0000256" key="1">
    <source>
        <dbReference type="SAM" id="Phobius"/>
    </source>
</evidence>
<keyword evidence="1" id="KW-0812">Transmembrane</keyword>
<keyword evidence="3" id="KW-1185">Reference proteome</keyword>
<dbReference type="Proteomes" id="UP000041254">
    <property type="component" value="Unassembled WGS sequence"/>
</dbReference>
<dbReference type="EMBL" id="CDMY01000572">
    <property type="protein sequence ID" value="CEM23908.1"/>
    <property type="molecule type" value="Genomic_DNA"/>
</dbReference>